<dbReference type="EMBL" id="CARXXK010000002">
    <property type="protein sequence ID" value="CAI6357574.1"/>
    <property type="molecule type" value="Genomic_DNA"/>
</dbReference>
<protein>
    <recommendedName>
        <fullName evidence="3">CCHC-type domain-containing protein</fullName>
    </recommendedName>
</protein>
<reference evidence="1 2" key="1">
    <citation type="submission" date="2023-01" db="EMBL/GenBank/DDBJ databases">
        <authorList>
            <person name="Whitehead M."/>
        </authorList>
    </citation>
    <scope>NUCLEOTIDE SEQUENCE [LARGE SCALE GENOMIC DNA]</scope>
</reference>
<gene>
    <name evidence="1" type="ORF">MEUPH1_LOCUS13185</name>
</gene>
<dbReference type="Proteomes" id="UP001160148">
    <property type="component" value="Unassembled WGS sequence"/>
</dbReference>
<evidence type="ECO:0000313" key="1">
    <source>
        <dbReference type="EMBL" id="CAI6357574.1"/>
    </source>
</evidence>
<comment type="caution">
    <text evidence="1">The sequence shown here is derived from an EMBL/GenBank/DDBJ whole genome shotgun (WGS) entry which is preliminary data.</text>
</comment>
<evidence type="ECO:0000313" key="2">
    <source>
        <dbReference type="Proteomes" id="UP001160148"/>
    </source>
</evidence>
<evidence type="ECO:0008006" key="3">
    <source>
        <dbReference type="Google" id="ProtNLM"/>
    </source>
</evidence>
<proteinExistence type="predicted"/>
<name>A0AAV0WNG6_9HEMI</name>
<keyword evidence="2" id="KW-1185">Reference proteome</keyword>
<accession>A0AAV0WNG6</accession>
<dbReference type="AlphaFoldDB" id="A0AAV0WNG6"/>
<sequence>MNIYIYAIADITKPENILFMSRISKDRFCIFLSSVELVDCVVNHPTPIIINGKPIKIRKYFNPDKRIIISNVCPTIPNETIQSELNNIGINPTSQIIHLRAGVKKEGFGHILSFRRQMFISTETTINLPNSILINHEGANHRIFFSNDSLTCYICKKIGHTSSSCNEFSEITMKNQINSEKINDTHTFATTTLQASNTQIEHPIENQIKNTEIQITDNMETDPISFVDNKRPAPSSPTVSRNSEEDIVIDNEQNTVATKIHKDLTLKKAKILRNNTQATIELNTLLEPAKQIFIKNASNLSIGFTQFKVIIENAPTCNDKQELCDNYKIEPNQKIKIIELVYPVINSKAIKNRLTRLSNALFDLDLHTYEDNDKSEHQIN</sequence>
<organism evidence="1 2">
    <name type="scientific">Macrosiphum euphorbiae</name>
    <name type="common">potato aphid</name>
    <dbReference type="NCBI Taxonomy" id="13131"/>
    <lineage>
        <taxon>Eukaryota</taxon>
        <taxon>Metazoa</taxon>
        <taxon>Ecdysozoa</taxon>
        <taxon>Arthropoda</taxon>
        <taxon>Hexapoda</taxon>
        <taxon>Insecta</taxon>
        <taxon>Pterygota</taxon>
        <taxon>Neoptera</taxon>
        <taxon>Paraneoptera</taxon>
        <taxon>Hemiptera</taxon>
        <taxon>Sternorrhyncha</taxon>
        <taxon>Aphidomorpha</taxon>
        <taxon>Aphidoidea</taxon>
        <taxon>Aphididae</taxon>
        <taxon>Macrosiphini</taxon>
        <taxon>Macrosiphum</taxon>
    </lineage>
</organism>